<dbReference type="AlphaFoldDB" id="A7H542"/>
<evidence type="ECO:0000313" key="1">
    <source>
        <dbReference type="EMBL" id="ABS44637.1"/>
    </source>
</evidence>
<accession>A7H542</accession>
<dbReference type="HOGENOM" id="CLU_3150594_0_0_7"/>
<dbReference type="EMBL" id="CP000768">
    <property type="protein sequence ID" value="ABS44637.1"/>
    <property type="molecule type" value="Genomic_DNA"/>
</dbReference>
<dbReference type="KEGG" id="cjd:JJD26997_1633"/>
<protein>
    <submittedName>
        <fullName evidence="1">Uncharacterized protein</fullName>
    </submittedName>
</protein>
<dbReference type="Proteomes" id="UP000002302">
    <property type="component" value="Chromosome"/>
</dbReference>
<reference evidence="2" key="1">
    <citation type="submission" date="2007-07" db="EMBL/GenBank/DDBJ databases">
        <title>Complete genome sequence of Campylobacter jejuni subsp doylei 269.97 isolated from human blood.</title>
        <authorList>
            <person name="Fouts D.E."/>
            <person name="Mongodin E.F."/>
            <person name="Puiu D."/>
            <person name="Sebastian Y."/>
            <person name="Miller W.G."/>
            <person name="Mandrell R.E."/>
            <person name="Lastovica A.J."/>
            <person name="Nelson K.E."/>
        </authorList>
    </citation>
    <scope>NUCLEOTIDE SEQUENCE [LARGE SCALE GENOMIC DNA]</scope>
    <source>
        <strain evidence="2">ATCC BAA-1458 / RM4099 / 269.97</strain>
    </source>
</reference>
<organism evidence="1 2">
    <name type="scientific">Campylobacter jejuni subsp. doylei (strain ATCC BAA-1458 / RM4099 / 269.97)</name>
    <dbReference type="NCBI Taxonomy" id="360109"/>
    <lineage>
        <taxon>Bacteria</taxon>
        <taxon>Pseudomonadati</taxon>
        <taxon>Campylobacterota</taxon>
        <taxon>Epsilonproteobacteria</taxon>
        <taxon>Campylobacterales</taxon>
        <taxon>Campylobacteraceae</taxon>
        <taxon>Campylobacter</taxon>
    </lineage>
</organism>
<name>A7H542_CAMJD</name>
<proteinExistence type="predicted"/>
<evidence type="ECO:0000313" key="2">
    <source>
        <dbReference type="Proteomes" id="UP000002302"/>
    </source>
</evidence>
<sequence>MHLFSNKASSSASTSLVCFLISPLGSKATCPAVLNIYQIKTLYHAYFP</sequence>
<gene>
    <name evidence="1" type="ordered locus">JJD26997_1633</name>
</gene>